<reference evidence="2 3" key="1">
    <citation type="submission" date="2024-01" db="EMBL/GenBank/DDBJ databases">
        <title>The genomes of 5 underutilized Papilionoideae crops provide insights into root nodulation and disease resistance.</title>
        <authorList>
            <person name="Yuan L."/>
        </authorList>
    </citation>
    <scope>NUCLEOTIDE SEQUENCE [LARGE SCALE GENOMIC DNA]</scope>
    <source>
        <strain evidence="2">LY-2023</strain>
        <tissue evidence="2">Leaf</tissue>
    </source>
</reference>
<organism evidence="2 3">
    <name type="scientific">Clitoria ternatea</name>
    <name type="common">Butterfly pea</name>
    <dbReference type="NCBI Taxonomy" id="43366"/>
    <lineage>
        <taxon>Eukaryota</taxon>
        <taxon>Viridiplantae</taxon>
        <taxon>Streptophyta</taxon>
        <taxon>Embryophyta</taxon>
        <taxon>Tracheophyta</taxon>
        <taxon>Spermatophyta</taxon>
        <taxon>Magnoliopsida</taxon>
        <taxon>eudicotyledons</taxon>
        <taxon>Gunneridae</taxon>
        <taxon>Pentapetalae</taxon>
        <taxon>rosids</taxon>
        <taxon>fabids</taxon>
        <taxon>Fabales</taxon>
        <taxon>Fabaceae</taxon>
        <taxon>Papilionoideae</taxon>
        <taxon>50 kb inversion clade</taxon>
        <taxon>NPAAA clade</taxon>
        <taxon>indigoferoid/millettioid clade</taxon>
        <taxon>Phaseoleae</taxon>
        <taxon>Clitoria</taxon>
    </lineage>
</organism>
<evidence type="ECO:0000256" key="1">
    <source>
        <dbReference type="SAM" id="MobiDB-lite"/>
    </source>
</evidence>
<protein>
    <submittedName>
        <fullName evidence="2">Uncharacterized protein</fullName>
    </submittedName>
</protein>
<gene>
    <name evidence="2" type="ORF">RJT34_12367</name>
</gene>
<accession>A0AAN9PLB3</accession>
<feature type="compositionally biased region" description="Polar residues" evidence="1">
    <location>
        <begin position="778"/>
        <end position="794"/>
    </location>
</feature>
<keyword evidence="3" id="KW-1185">Reference proteome</keyword>
<dbReference type="InterPro" id="IPR008581">
    <property type="entry name" value="DUF863_pln"/>
</dbReference>
<feature type="compositionally biased region" description="Basic residues" evidence="1">
    <location>
        <begin position="796"/>
        <end position="805"/>
    </location>
</feature>
<evidence type="ECO:0000313" key="2">
    <source>
        <dbReference type="EMBL" id="KAK7301502.1"/>
    </source>
</evidence>
<dbReference type="Proteomes" id="UP001359559">
    <property type="component" value="Unassembled WGS sequence"/>
</dbReference>
<dbReference type="EMBL" id="JAYKXN010000003">
    <property type="protein sequence ID" value="KAK7301502.1"/>
    <property type="molecule type" value="Genomic_DNA"/>
</dbReference>
<feature type="region of interest" description="Disordered" evidence="1">
    <location>
        <begin position="447"/>
        <end position="475"/>
    </location>
</feature>
<comment type="caution">
    <text evidence="2">The sequence shown here is derived from an EMBL/GenBank/DDBJ whole genome shotgun (WGS) entry which is preliminary data.</text>
</comment>
<dbReference type="PANTHER" id="PTHR33167:SF18">
    <property type="entry name" value="GB|AAF67766.1"/>
    <property type="match status" value="1"/>
</dbReference>
<feature type="region of interest" description="Disordered" evidence="1">
    <location>
        <begin position="630"/>
        <end position="665"/>
    </location>
</feature>
<feature type="compositionally biased region" description="Polar residues" evidence="1">
    <location>
        <begin position="451"/>
        <end position="464"/>
    </location>
</feature>
<dbReference type="Pfam" id="PF05904">
    <property type="entry name" value="DUF863"/>
    <property type="match status" value="3"/>
</dbReference>
<evidence type="ECO:0000313" key="3">
    <source>
        <dbReference type="Proteomes" id="UP001359559"/>
    </source>
</evidence>
<name>A0AAN9PLB3_CLITE</name>
<feature type="compositionally biased region" description="Basic and acidic residues" evidence="1">
    <location>
        <begin position="465"/>
        <end position="475"/>
    </location>
</feature>
<dbReference type="AlphaFoldDB" id="A0AAN9PLB3"/>
<feature type="region of interest" description="Disordered" evidence="1">
    <location>
        <begin position="778"/>
        <end position="805"/>
    </location>
</feature>
<dbReference type="PANTHER" id="PTHR33167">
    <property type="entry name" value="TRANSCRIPTION FACTOR, PUTATIVE (DUF863)-RELATED"/>
    <property type="match status" value="1"/>
</dbReference>
<proteinExistence type="predicted"/>
<sequence length="921" mass="101337">MALLGMNANMRCNGYTSGYHSTRDLVFGVEGSTWTSSNGNSERKNDCYQIGSLPLSSTGQLPGCNKEHLKQIILKHEAIFRDQIHELHRIYQKQRELMDEIKMNELHKQNLRLEKPWSSSSLYYSQNLPWLNGQASGSVAESIQLPLASVQESRQFCPIAPAPTATKESLEDPKLSGSAYRKVGKKILDLQLPADEYIDSEVESSENKRVIKEAPLSSYTSNGISQVNTVEKPKGTNSNGFADLNLPFKLDEETGMKSDNLGGPIHHGNYTSPDMPRRMTLGSHNLPNNFIQNLKKKWGLETCSDSLIANQGKKHGWLSSGINGGDLDSLAKFSDKESQSVPSVSKNLEQGNSCPCFQSIHQIACRPSSKISAGAHDPTNSAWLIPSYASCACALPQLVSESDTTSSGISTAVIRKSIEPGRNLDCRNYLFNGSICNRSSQLDVPSIGADDQNSCDNPGSASSSHELRKYAKGSQDVETHKNINLNVMPAGYSHATTFQSIQITGEENFQDSRFPWLKEKPLPKGKPIVESETSTGCIHSDLKLNKVEESDLCGDKTVAFDLNGKPHTSKFCHGLSQNHWIEEIKKISEVNFPCNSEKISDIGGQVPASEHFMKHEKKHTHKAGIIDLNSCTSEDENTPIDIDLQAPDSPENMECSPPRGESDENQLEMPLQLAGQQQVDLEAQEEQAKVAAEVLVLISGVTAHNGLSSESSVSSPLHWFSGIVSTIVDHSENVVKPDFNGTIQDLEDFLPADFDYFEFMSLNLAETKDLGCCHMCSESSDQNEQQGGSTSPTQPKKCRNNRSRRGKDFQNEILPSLASLSRYEVTEDLQTIGGLVEAARSHSAIGCLRSAGKNVLGRGKRKSCASATNTDLLLSLKQLSANTEIRIEKRGFISWGKICRKRRSQRFPTSKPHCLLSQVYN</sequence>